<comment type="caution">
    <text evidence="10">The sequence shown here is derived from an EMBL/GenBank/DDBJ whole genome shotgun (WGS) entry which is preliminary data.</text>
</comment>
<evidence type="ECO:0000256" key="6">
    <source>
        <dbReference type="ARBA" id="ARBA00023136"/>
    </source>
</evidence>
<feature type="transmembrane region" description="Helical" evidence="7">
    <location>
        <begin position="12"/>
        <end position="37"/>
    </location>
</feature>
<evidence type="ECO:0000259" key="9">
    <source>
        <dbReference type="Pfam" id="PF16916"/>
    </source>
</evidence>
<gene>
    <name evidence="10" type="ORF">CJ205_02485</name>
</gene>
<feature type="transmembrane region" description="Helical" evidence="7">
    <location>
        <begin position="49"/>
        <end position="67"/>
    </location>
</feature>
<dbReference type="FunFam" id="1.20.1510.10:FF:000006">
    <property type="entry name" value="Divalent cation efflux transporter"/>
    <property type="match status" value="1"/>
</dbReference>
<feature type="transmembrane region" description="Helical" evidence="7">
    <location>
        <begin position="79"/>
        <end position="101"/>
    </location>
</feature>
<keyword evidence="4 7" id="KW-0812">Transmembrane</keyword>
<dbReference type="SUPFAM" id="SSF160240">
    <property type="entry name" value="Cation efflux protein cytoplasmic domain-like"/>
    <property type="match status" value="1"/>
</dbReference>
<evidence type="ECO:0000256" key="2">
    <source>
        <dbReference type="ARBA" id="ARBA00008114"/>
    </source>
</evidence>
<dbReference type="InterPro" id="IPR036837">
    <property type="entry name" value="Cation_efflux_CTD_sf"/>
</dbReference>
<feature type="transmembrane region" description="Helical" evidence="7">
    <location>
        <begin position="157"/>
        <end position="178"/>
    </location>
</feature>
<dbReference type="InterPro" id="IPR002524">
    <property type="entry name" value="Cation_efflux"/>
</dbReference>
<evidence type="ECO:0000313" key="10">
    <source>
        <dbReference type="EMBL" id="PMC58806.1"/>
    </source>
</evidence>
<keyword evidence="11" id="KW-1185">Reference proteome</keyword>
<dbReference type="InterPro" id="IPR050291">
    <property type="entry name" value="CDF_Transporter"/>
</dbReference>
<organism evidence="10 11">
    <name type="scientific">Dolosicoccus paucivorans</name>
    <dbReference type="NCBI Taxonomy" id="84521"/>
    <lineage>
        <taxon>Bacteria</taxon>
        <taxon>Bacillati</taxon>
        <taxon>Bacillota</taxon>
        <taxon>Bacilli</taxon>
        <taxon>Lactobacillales</taxon>
        <taxon>Aerococcaceae</taxon>
        <taxon>Dolosicoccus</taxon>
    </lineage>
</organism>
<dbReference type="GO" id="GO:0016020">
    <property type="term" value="C:membrane"/>
    <property type="evidence" value="ECO:0007669"/>
    <property type="project" value="UniProtKB-SubCell"/>
</dbReference>
<evidence type="ECO:0000259" key="8">
    <source>
        <dbReference type="Pfam" id="PF01545"/>
    </source>
</evidence>
<protein>
    <submittedName>
        <fullName evidence="10">Cation transporter</fullName>
    </submittedName>
</protein>
<dbReference type="RefSeq" id="WP_102227485.1">
    <property type="nucleotide sequence ID" value="NZ_PNFY01000006.1"/>
</dbReference>
<accession>A0A2N6SP42</accession>
<comment type="subcellular location">
    <subcellularLocation>
        <location evidence="1">Membrane</location>
        <topology evidence="1">Multi-pass membrane protein</topology>
    </subcellularLocation>
</comment>
<dbReference type="Gene3D" id="1.20.1510.10">
    <property type="entry name" value="Cation efflux protein transmembrane domain"/>
    <property type="match status" value="1"/>
</dbReference>
<dbReference type="OrthoDB" id="9806522at2"/>
<evidence type="ECO:0000256" key="7">
    <source>
        <dbReference type="SAM" id="Phobius"/>
    </source>
</evidence>
<dbReference type="PANTHER" id="PTHR43840">
    <property type="entry name" value="MITOCHONDRIAL METAL TRANSPORTER 1-RELATED"/>
    <property type="match status" value="1"/>
</dbReference>
<dbReference type="PANTHER" id="PTHR43840:SF50">
    <property type="entry name" value="MANGANESE EFFLUX SYSTEM PROTEIN MNES"/>
    <property type="match status" value="1"/>
</dbReference>
<evidence type="ECO:0000313" key="11">
    <source>
        <dbReference type="Proteomes" id="UP000235682"/>
    </source>
</evidence>
<name>A0A2N6SP42_9LACT</name>
<dbReference type="STRING" id="84521.SAMN04487994_100926"/>
<dbReference type="InterPro" id="IPR027470">
    <property type="entry name" value="Cation_efflux_CTD"/>
</dbReference>
<dbReference type="NCBIfam" id="TIGR01297">
    <property type="entry name" value="CDF"/>
    <property type="match status" value="1"/>
</dbReference>
<dbReference type="Pfam" id="PF16916">
    <property type="entry name" value="ZT_dimer"/>
    <property type="match status" value="1"/>
</dbReference>
<evidence type="ECO:0000256" key="1">
    <source>
        <dbReference type="ARBA" id="ARBA00004141"/>
    </source>
</evidence>
<evidence type="ECO:0000256" key="5">
    <source>
        <dbReference type="ARBA" id="ARBA00022989"/>
    </source>
</evidence>
<comment type="similarity">
    <text evidence="2">Belongs to the cation diffusion facilitator (CDF) transporter (TC 2.A.4) family.</text>
</comment>
<feature type="transmembrane region" description="Helical" evidence="7">
    <location>
        <begin position="121"/>
        <end position="145"/>
    </location>
</feature>
<dbReference type="Pfam" id="PF01545">
    <property type="entry name" value="Cation_efflux"/>
    <property type="match status" value="1"/>
</dbReference>
<dbReference type="SUPFAM" id="SSF161111">
    <property type="entry name" value="Cation efflux protein transmembrane domain-like"/>
    <property type="match status" value="1"/>
</dbReference>
<keyword evidence="5 7" id="KW-1133">Transmembrane helix</keyword>
<sequence>MNWSSYRRSLSATHGILIGLTVYVVLTIIKLSAGYIFHSSALRADGLNNLSDVFSSFVIFLALRLAHRPADDDHHFGHIKFEALASFTVSLVMFYIGISVVKESALRVYFNDFQTVDLKSIWIGLLSISLLFMAYRIISLIAIQTNSIGLRATAKDMLSDLFASGGTILATLASAAGYPILDPLISVVIGCLIIKAAYQIFSESTFTLSDGFDPDELETYRQTALKHPKVLAIPSIRARLAGSKVYLDMTIEVDGQTTVYDSHDITEEVEQILIYTHHVDDVDIHVEPHE</sequence>
<feature type="domain" description="Cation efflux protein cytoplasmic" evidence="9">
    <location>
        <begin position="213"/>
        <end position="289"/>
    </location>
</feature>
<dbReference type="GO" id="GO:0008324">
    <property type="term" value="F:monoatomic cation transmembrane transporter activity"/>
    <property type="evidence" value="ECO:0007669"/>
    <property type="project" value="InterPro"/>
</dbReference>
<dbReference type="InterPro" id="IPR027469">
    <property type="entry name" value="Cation_efflux_TMD_sf"/>
</dbReference>
<keyword evidence="6 7" id="KW-0472">Membrane</keyword>
<dbReference type="EMBL" id="PNHE01000006">
    <property type="protein sequence ID" value="PMC58806.1"/>
    <property type="molecule type" value="Genomic_DNA"/>
</dbReference>
<dbReference type="InterPro" id="IPR058533">
    <property type="entry name" value="Cation_efflux_TM"/>
</dbReference>
<dbReference type="AlphaFoldDB" id="A0A2N6SP42"/>
<keyword evidence="3" id="KW-0813">Transport</keyword>
<feature type="domain" description="Cation efflux protein transmembrane" evidence="8">
    <location>
        <begin position="16"/>
        <end position="208"/>
    </location>
</feature>
<dbReference type="Proteomes" id="UP000235682">
    <property type="component" value="Unassembled WGS sequence"/>
</dbReference>
<reference evidence="10 11" key="1">
    <citation type="submission" date="2017-09" db="EMBL/GenBank/DDBJ databases">
        <title>Bacterial strain isolated from the female urinary microbiota.</title>
        <authorList>
            <person name="Thomas-White K."/>
            <person name="Kumar N."/>
            <person name="Forster S."/>
            <person name="Putonti C."/>
            <person name="Lawley T."/>
            <person name="Wolfe A.J."/>
        </authorList>
    </citation>
    <scope>NUCLEOTIDE SEQUENCE [LARGE SCALE GENOMIC DNA]</scope>
    <source>
        <strain evidence="10 11">UMB0852</strain>
    </source>
</reference>
<proteinExistence type="inferred from homology"/>
<evidence type="ECO:0000256" key="4">
    <source>
        <dbReference type="ARBA" id="ARBA00022692"/>
    </source>
</evidence>
<evidence type="ECO:0000256" key="3">
    <source>
        <dbReference type="ARBA" id="ARBA00022448"/>
    </source>
</evidence>
<dbReference type="Gene3D" id="3.30.70.1350">
    <property type="entry name" value="Cation efflux protein, cytoplasmic domain"/>
    <property type="match status" value="1"/>
</dbReference>